<dbReference type="GO" id="GO:0005524">
    <property type="term" value="F:ATP binding"/>
    <property type="evidence" value="ECO:0007669"/>
    <property type="project" value="InterPro"/>
</dbReference>
<dbReference type="PANTHER" id="PTHR11669">
    <property type="entry name" value="REPLICATION FACTOR C / DNA POLYMERASE III GAMMA-TAU SUBUNIT"/>
    <property type="match status" value="1"/>
</dbReference>
<dbReference type="CDD" id="cd00009">
    <property type="entry name" value="AAA"/>
    <property type="match status" value="1"/>
</dbReference>
<feature type="domain" description="ATPase AAA-type core" evidence="1">
    <location>
        <begin position="46"/>
        <end position="157"/>
    </location>
</feature>
<dbReference type="GO" id="GO:0006261">
    <property type="term" value="P:DNA-templated DNA replication"/>
    <property type="evidence" value="ECO:0007669"/>
    <property type="project" value="TreeGrafter"/>
</dbReference>
<dbReference type="InterPro" id="IPR003959">
    <property type="entry name" value="ATPase_AAA_core"/>
</dbReference>
<dbReference type="AlphaFoldDB" id="X0VQ34"/>
<sequence>MLSERYRPKTWDDFVGQSVIDEIREACADDWLFDGCGERWLLESDGIAGCGKTSAAYVTARALGCSDFAIERIDSRACTVADLRDLSGKMRLYGWGGNARKCYVIDEIQHLNRDCQRMLLGILENLPEHVIVIGTTTSVTWDDEIDGLFSRWRRFRFRKPSAPAVAAHLERIAREVGLPIPDGFRFLSYVQGKCGVELRGNNIRDCIDQLPDTLRRYKARAQAVAA</sequence>
<reference evidence="2" key="1">
    <citation type="journal article" date="2014" name="Front. Microbiol.">
        <title>High frequency of phylogenetically diverse reductive dehalogenase-homologous genes in deep subseafloor sedimentary metagenomes.</title>
        <authorList>
            <person name="Kawai M."/>
            <person name="Futagami T."/>
            <person name="Toyoda A."/>
            <person name="Takaki Y."/>
            <person name="Nishi S."/>
            <person name="Hori S."/>
            <person name="Arai W."/>
            <person name="Tsubouchi T."/>
            <person name="Morono Y."/>
            <person name="Uchiyama I."/>
            <person name="Ito T."/>
            <person name="Fujiyama A."/>
            <person name="Inagaki F."/>
            <person name="Takami H."/>
        </authorList>
    </citation>
    <scope>NUCLEOTIDE SEQUENCE</scope>
    <source>
        <strain evidence="2">Expedition CK06-06</strain>
    </source>
</reference>
<dbReference type="InterPro" id="IPR027417">
    <property type="entry name" value="P-loop_NTPase"/>
</dbReference>
<dbReference type="InterPro" id="IPR050238">
    <property type="entry name" value="DNA_Rep/Repair_Clamp_Loader"/>
</dbReference>
<feature type="non-terminal residue" evidence="2">
    <location>
        <position position="226"/>
    </location>
</feature>
<proteinExistence type="predicted"/>
<dbReference type="Gene3D" id="3.40.50.300">
    <property type="entry name" value="P-loop containing nucleotide triphosphate hydrolases"/>
    <property type="match status" value="1"/>
</dbReference>
<name>X0VQ34_9ZZZZ</name>
<dbReference type="PANTHER" id="PTHR11669:SF0">
    <property type="entry name" value="PROTEIN STICHEL-LIKE 2"/>
    <property type="match status" value="1"/>
</dbReference>
<evidence type="ECO:0000259" key="1">
    <source>
        <dbReference type="Pfam" id="PF00004"/>
    </source>
</evidence>
<dbReference type="SUPFAM" id="SSF52540">
    <property type="entry name" value="P-loop containing nucleoside triphosphate hydrolases"/>
    <property type="match status" value="1"/>
</dbReference>
<dbReference type="GO" id="GO:0016887">
    <property type="term" value="F:ATP hydrolysis activity"/>
    <property type="evidence" value="ECO:0007669"/>
    <property type="project" value="InterPro"/>
</dbReference>
<comment type="caution">
    <text evidence="2">The sequence shown here is derived from an EMBL/GenBank/DDBJ whole genome shotgun (WGS) entry which is preliminary data.</text>
</comment>
<gene>
    <name evidence="2" type="ORF">S01H1_47294</name>
</gene>
<accession>X0VQ34</accession>
<evidence type="ECO:0000313" key="2">
    <source>
        <dbReference type="EMBL" id="GAG20459.1"/>
    </source>
</evidence>
<protein>
    <recommendedName>
        <fullName evidence="1">ATPase AAA-type core domain-containing protein</fullName>
    </recommendedName>
</protein>
<organism evidence="2">
    <name type="scientific">marine sediment metagenome</name>
    <dbReference type="NCBI Taxonomy" id="412755"/>
    <lineage>
        <taxon>unclassified sequences</taxon>
        <taxon>metagenomes</taxon>
        <taxon>ecological metagenomes</taxon>
    </lineage>
</organism>
<dbReference type="Pfam" id="PF00004">
    <property type="entry name" value="AAA"/>
    <property type="match status" value="1"/>
</dbReference>
<dbReference type="EMBL" id="BARS01030322">
    <property type="protein sequence ID" value="GAG20459.1"/>
    <property type="molecule type" value="Genomic_DNA"/>
</dbReference>